<accession>A0AAT9JF83</accession>
<dbReference type="SUPFAM" id="SSF88633">
    <property type="entry name" value="Positive stranded ssRNA viruses"/>
    <property type="match status" value="1"/>
</dbReference>
<sequence length="499" mass="55826">MKMVLKKFSQMSLEEKRQVRKELKAKKKAKKAQALVKSCSSSNKSMRSRNRSRAESLASKPEEAPVARNVRVVAKQQRGLLVSGSDRILFVEDISTVKARTIIAAVPVVPGLFPRLKRIAGAFHRIRYLSLVFEVVPQMGTATSGGYLLSFVKDVTEDIENGERGLATLFAQSGCVAASDWQPATLKVANFPDLYYCEWDKAEPRWSSPGKICFATDGAASQKGSVTVYCHWRVRVVEPESEPLAKAETEVEVGYDIGMKAGTKNLGVGSNYQFDHDADKFAKALPGVEKSTYLELPDKAYYLKNESNEIAGIVAFRYMLYKSDGYLLPVDDSFNEITSLTYGNVLCVAKGTIVSIVKDNRSLNFLRGSKYICQPNIFEPSDNLPRLSERKESPAGSSNISTCIKNPFSKGWMKLLKPYLMQDLSESTHFSELQEQLNLLCRDHSLEKSQLFEPLLRFLARDYCVSSFKSFKDLEDLAFLVRLRPVFSSGSESEYSCLD</sequence>
<dbReference type="EMBL" id="BK067169">
    <property type="protein sequence ID" value="DBA56704.1"/>
    <property type="molecule type" value="Genomic_RNA"/>
</dbReference>
<protein>
    <submittedName>
        <fullName evidence="4">Capsid protein</fullName>
    </submittedName>
</protein>
<dbReference type="InterPro" id="IPR024292">
    <property type="entry name" value="Nodavirus_capsid"/>
</dbReference>
<evidence type="ECO:0000256" key="2">
    <source>
        <dbReference type="ARBA" id="ARBA00022844"/>
    </source>
</evidence>
<evidence type="ECO:0000313" key="4">
    <source>
        <dbReference type="EMBL" id="DBA56704.1"/>
    </source>
</evidence>
<organism evidence="4">
    <name type="scientific">Macrotermes subhyalinus permutotetra-like virus 1</name>
    <dbReference type="NCBI Taxonomy" id="3133506"/>
    <lineage>
        <taxon>Viruses</taxon>
        <taxon>Riboviria</taxon>
        <taxon>Orthornavirae</taxon>
        <taxon>Permutotetraviridae</taxon>
    </lineage>
</organism>
<dbReference type="Gene3D" id="2.60.120.20">
    <property type="match status" value="1"/>
</dbReference>
<comment type="subcellular location">
    <subcellularLocation>
        <location evidence="1">Virion</location>
    </subcellularLocation>
</comment>
<evidence type="ECO:0000256" key="3">
    <source>
        <dbReference type="SAM" id="MobiDB-lite"/>
    </source>
</evidence>
<feature type="region of interest" description="Disordered" evidence="3">
    <location>
        <begin position="24"/>
        <end position="61"/>
    </location>
</feature>
<reference evidence="4" key="1">
    <citation type="journal article" date="2024" name="Microb. Genom.">
        <title>The hidden RNA viruses in Blattodea (cockroach and termite).</title>
        <authorList>
            <person name="Fan J."/>
            <person name="Jiang S."/>
            <person name="Li W."/>
            <person name="Li J."/>
            <person name="Pang R."/>
            <person name="Wu H."/>
        </authorList>
    </citation>
    <scope>NUCLEOTIDE SEQUENCE</scope>
    <source>
        <strain evidence="4">DE2017</strain>
    </source>
</reference>
<dbReference type="Pfam" id="PF11729">
    <property type="entry name" value="Capsid-VNN"/>
    <property type="match status" value="1"/>
</dbReference>
<dbReference type="InterPro" id="IPR029053">
    <property type="entry name" value="Viral_coat"/>
</dbReference>
<proteinExistence type="predicted"/>
<name>A0AAT9JF83_9VIRU</name>
<keyword evidence="2" id="KW-0946">Virion</keyword>
<evidence type="ECO:0000256" key="1">
    <source>
        <dbReference type="ARBA" id="ARBA00004328"/>
    </source>
</evidence>
<dbReference type="GO" id="GO:0044423">
    <property type="term" value="C:virion component"/>
    <property type="evidence" value="ECO:0007669"/>
    <property type="project" value="UniProtKB-KW"/>
</dbReference>
<feature type="compositionally biased region" description="Low complexity" evidence="3">
    <location>
        <begin position="32"/>
        <end position="45"/>
    </location>
</feature>